<sequence length="111" mass="12672">MKVYYPKRDWPKEYRKVLEDMKDIVDPITGESILDSGVLAGLEVAEDTLKVWLKFESQAEYNILGGAAMAYSRIVGSIMEKFALVKFDNVYVYDLRGNIIGKFEAKKKKAL</sequence>
<evidence type="ECO:0008006" key="5">
    <source>
        <dbReference type="Google" id="ProtNLM"/>
    </source>
</evidence>
<evidence type="ECO:0000313" key="4">
    <source>
        <dbReference type="Proteomes" id="UP001571980"/>
    </source>
</evidence>
<reference evidence="2 4" key="3">
    <citation type="submission" date="2023-03" db="EMBL/GenBank/DDBJ databases">
        <title>Speciation in Pyrococcus: adaptation to high temperature as a mechanism.</title>
        <authorList>
            <person name="Gu J."/>
        </authorList>
    </citation>
    <scope>NUCLEOTIDE SEQUENCE [LARGE SCALE GENOMIC DNA]</scope>
    <source>
        <strain evidence="2 4">LMOA34</strain>
    </source>
</reference>
<dbReference type="EMBL" id="CP010835">
    <property type="protein sequence ID" value="AMM53846.1"/>
    <property type="molecule type" value="Genomic_DNA"/>
</dbReference>
<gene>
    <name evidence="2" type="ORF">P8X34_09065</name>
    <name evidence="1" type="ORF">TQ32_04630</name>
</gene>
<evidence type="ECO:0000313" key="3">
    <source>
        <dbReference type="Proteomes" id="UP000070587"/>
    </source>
</evidence>
<dbReference type="STRING" id="1609559.TQ32_04630"/>
<dbReference type="AlphaFoldDB" id="A0A127BB10"/>
<keyword evidence="4" id="KW-1185">Reference proteome</keyword>
<dbReference type="EMBL" id="JARRIG010000006">
    <property type="protein sequence ID" value="MFA4804873.1"/>
    <property type="molecule type" value="Genomic_DNA"/>
</dbReference>
<reference evidence="3" key="1">
    <citation type="submission" date="2015-02" db="EMBL/GenBank/DDBJ databases">
        <title>Pyrococcus kukulkanii sp. nov., a novel hyperthermophilic archaeon isolated from a deep-sea hydrothermal vent at the Guaymas Basin.</title>
        <authorList>
            <person name="Oger P.M."/>
            <person name="Callac N."/>
            <person name="Jebbar M."/>
            <person name="Godfroy A."/>
        </authorList>
    </citation>
    <scope>NUCLEOTIDE SEQUENCE [LARGE SCALE GENOMIC DNA]</scope>
    <source>
        <strain evidence="3">NCB100</strain>
    </source>
</reference>
<dbReference type="OrthoDB" id="85378at2157"/>
<dbReference type="KEGG" id="pyc:TQ32_04630"/>
<protein>
    <recommendedName>
        <fullName evidence="5">MIP18 family-like domain-containing protein</fullName>
    </recommendedName>
</protein>
<organism evidence="1 3">
    <name type="scientific">Pyrococcus kukulkanii</name>
    <dbReference type="NCBI Taxonomy" id="1609559"/>
    <lineage>
        <taxon>Archaea</taxon>
        <taxon>Methanobacteriati</taxon>
        <taxon>Methanobacteriota</taxon>
        <taxon>Thermococci</taxon>
        <taxon>Thermococcales</taxon>
        <taxon>Thermococcaceae</taxon>
        <taxon>Pyrococcus</taxon>
    </lineage>
</organism>
<dbReference type="GeneID" id="28491095"/>
<dbReference type="RefSeq" id="WP_068321625.1">
    <property type="nucleotide sequence ID" value="NZ_CP010835.1"/>
</dbReference>
<proteinExistence type="predicted"/>
<evidence type="ECO:0000313" key="1">
    <source>
        <dbReference type="EMBL" id="AMM53846.1"/>
    </source>
</evidence>
<reference evidence="1 3" key="2">
    <citation type="journal article" date="2016" name="Int. J. Syst. Evol. Microbiol.">
        <title>Pyrococcus kukulkanii sp. nov., a hyperthermophilic, piezophilic archaeon isolated from a deep-sea hydrothermal vent.</title>
        <authorList>
            <person name="Callac N."/>
            <person name="Oger P."/>
            <person name="Lesongeur F."/>
            <person name="Rattray J.E."/>
            <person name="Vannier P."/>
            <person name="Michoud G."/>
            <person name="Beauverger M."/>
            <person name="Gayet N."/>
            <person name="Rouxel O."/>
            <person name="Jebbar M."/>
            <person name="Godfroy A."/>
        </authorList>
    </citation>
    <scope>NUCLEOTIDE SEQUENCE [LARGE SCALE GENOMIC DNA]</scope>
    <source>
        <strain evidence="1 3">NCB100</strain>
    </source>
</reference>
<accession>A0A127BB10</accession>
<dbReference type="Proteomes" id="UP000070587">
    <property type="component" value="Chromosome"/>
</dbReference>
<dbReference type="PATRIC" id="fig|1609559.3.peg.964"/>
<dbReference type="Proteomes" id="UP001571980">
    <property type="component" value="Unassembled WGS sequence"/>
</dbReference>
<name>A0A127BB10_9EURY</name>
<evidence type="ECO:0000313" key="2">
    <source>
        <dbReference type="EMBL" id="MFA4804873.1"/>
    </source>
</evidence>